<dbReference type="Proteomes" id="UP000652691">
    <property type="component" value="Unassembled WGS sequence"/>
</dbReference>
<proteinExistence type="predicted"/>
<organism evidence="1 2">
    <name type="scientific">Acinetobacter courvalinii</name>
    <dbReference type="NCBI Taxonomy" id="280147"/>
    <lineage>
        <taxon>Bacteria</taxon>
        <taxon>Pseudomonadati</taxon>
        <taxon>Pseudomonadota</taxon>
        <taxon>Gammaproteobacteria</taxon>
        <taxon>Moraxellales</taxon>
        <taxon>Moraxellaceae</taxon>
        <taxon>Acinetobacter</taxon>
    </lineage>
</organism>
<dbReference type="AlphaFoldDB" id="A0ABD0A838"/>
<sequence length="55" mass="6218">MLNKNDDPVMWHPHFIMTLLNTSATDIDKIIIAKTILVGPTAGARDKQTHKQMVF</sequence>
<evidence type="ECO:0000313" key="1">
    <source>
        <dbReference type="EMBL" id="GGH36377.1"/>
    </source>
</evidence>
<dbReference type="EMBL" id="BMDA01000002">
    <property type="protein sequence ID" value="GGH36377.1"/>
    <property type="molecule type" value="Genomic_DNA"/>
</dbReference>
<gene>
    <name evidence="1" type="ORF">GCM10007354_20190</name>
</gene>
<accession>A0ABD0A838</accession>
<reference evidence="1 2" key="1">
    <citation type="journal article" date="2014" name="Int. J. Syst. Evol. Microbiol.">
        <title>Complete genome sequence of Corynebacterium casei LMG S-19264T (=DSM 44701T), isolated from a smear-ripened cheese.</title>
        <authorList>
            <consortium name="US DOE Joint Genome Institute (JGI-PGF)"/>
            <person name="Walter F."/>
            <person name="Albersmeier A."/>
            <person name="Kalinowski J."/>
            <person name="Ruckert C."/>
        </authorList>
    </citation>
    <scope>NUCLEOTIDE SEQUENCE [LARGE SCALE GENOMIC DNA]</scope>
    <source>
        <strain evidence="1 2">CCM 8635</strain>
    </source>
</reference>
<comment type="caution">
    <text evidence="1">The sequence shown here is derived from an EMBL/GenBank/DDBJ whole genome shotgun (WGS) entry which is preliminary data.</text>
</comment>
<evidence type="ECO:0000313" key="2">
    <source>
        <dbReference type="Proteomes" id="UP000652691"/>
    </source>
</evidence>
<name>A0ABD0A838_9GAMM</name>
<protein>
    <submittedName>
        <fullName evidence="1">Uncharacterized protein</fullName>
    </submittedName>
</protein>